<evidence type="ECO:0000313" key="2">
    <source>
        <dbReference type="EMBL" id="KXB75826.1"/>
    </source>
</evidence>
<accession>A0A134B7C0</accession>
<dbReference type="EMBL" id="LSDK01000084">
    <property type="protein sequence ID" value="KXB75826.1"/>
    <property type="molecule type" value="Genomic_DNA"/>
</dbReference>
<evidence type="ECO:0000256" key="1">
    <source>
        <dbReference type="SAM" id="Coils"/>
    </source>
</evidence>
<dbReference type="Proteomes" id="UP000070224">
    <property type="component" value="Unassembled WGS sequence"/>
</dbReference>
<evidence type="ECO:0000313" key="3">
    <source>
        <dbReference type="Proteomes" id="UP000070224"/>
    </source>
</evidence>
<gene>
    <name evidence="2" type="ORF">HMPREF3185_01266</name>
</gene>
<keyword evidence="1" id="KW-0175">Coiled coil</keyword>
<feature type="coiled-coil region" evidence="1">
    <location>
        <begin position="13"/>
        <end position="40"/>
    </location>
</feature>
<organism evidence="2 3">
    <name type="scientific">Porphyromonas somerae</name>
    <dbReference type="NCBI Taxonomy" id="322095"/>
    <lineage>
        <taxon>Bacteria</taxon>
        <taxon>Pseudomonadati</taxon>
        <taxon>Bacteroidota</taxon>
        <taxon>Bacteroidia</taxon>
        <taxon>Bacteroidales</taxon>
        <taxon>Porphyromonadaceae</taxon>
        <taxon>Porphyromonas</taxon>
    </lineage>
</organism>
<name>A0A134B7C0_9PORP</name>
<dbReference type="RefSeq" id="WP_060935533.1">
    <property type="nucleotide sequence ID" value="NZ_KQ960447.1"/>
</dbReference>
<sequence>MGRIDKAAKRHLEQSYQQDIEMYEQEREELLKRIRADTATPADRRRYTALGWKIEAVRQRMDKRYRDGVAEPIKIMQ</sequence>
<keyword evidence="3" id="KW-1185">Reference proteome</keyword>
<dbReference type="STRING" id="322095.HMPREF3185_01266"/>
<dbReference type="AlphaFoldDB" id="A0A134B7C0"/>
<dbReference type="PATRIC" id="fig|322095.3.peg.1251"/>
<proteinExistence type="predicted"/>
<reference evidence="3" key="1">
    <citation type="submission" date="2016-01" db="EMBL/GenBank/DDBJ databases">
        <authorList>
            <person name="Mitreva M."/>
            <person name="Pepin K.H."/>
            <person name="Mihindukulasuriya K.A."/>
            <person name="Fulton R."/>
            <person name="Fronick C."/>
            <person name="O'Laughlin M."/>
            <person name="Miner T."/>
            <person name="Herter B."/>
            <person name="Rosa B.A."/>
            <person name="Cordes M."/>
            <person name="Tomlinson C."/>
            <person name="Wollam A."/>
            <person name="Palsikar V.B."/>
            <person name="Mardis E.R."/>
            <person name="Wilson R.K."/>
        </authorList>
    </citation>
    <scope>NUCLEOTIDE SEQUENCE [LARGE SCALE GENOMIC DNA]</scope>
    <source>
        <strain evidence="3">KA00683</strain>
    </source>
</reference>
<comment type="caution">
    <text evidence="2">The sequence shown here is derived from an EMBL/GenBank/DDBJ whole genome shotgun (WGS) entry which is preliminary data.</text>
</comment>
<protein>
    <submittedName>
        <fullName evidence="2">Uncharacterized protein</fullName>
    </submittedName>
</protein>